<dbReference type="Proteomes" id="UP000245396">
    <property type="component" value="Unassembled WGS sequence"/>
</dbReference>
<evidence type="ECO:0008006" key="4">
    <source>
        <dbReference type="Google" id="ProtNLM"/>
    </source>
</evidence>
<protein>
    <recommendedName>
        <fullName evidence="4">Holin</fullName>
    </recommendedName>
</protein>
<comment type="caution">
    <text evidence="2">The sequence shown here is derived from an EMBL/GenBank/DDBJ whole genome shotgun (WGS) entry which is preliminary data.</text>
</comment>
<feature type="transmembrane region" description="Helical" evidence="1">
    <location>
        <begin position="12"/>
        <end position="32"/>
    </location>
</feature>
<evidence type="ECO:0000313" key="3">
    <source>
        <dbReference type="Proteomes" id="UP000245396"/>
    </source>
</evidence>
<feature type="transmembrane region" description="Helical" evidence="1">
    <location>
        <begin position="44"/>
        <end position="63"/>
    </location>
</feature>
<dbReference type="RefSeq" id="WP_019172184.1">
    <property type="nucleotide sequence ID" value="NZ_QGGG01000003.1"/>
</dbReference>
<proteinExistence type="predicted"/>
<reference evidence="2 3" key="1">
    <citation type="submission" date="2018-05" db="EMBL/GenBank/DDBJ databases">
        <title>Genomic Encyclopedia of Type Strains, Phase IV (KMG-IV): sequencing the most valuable type-strain genomes for metagenomic binning, comparative biology and taxonomic classification.</title>
        <authorList>
            <person name="Goeker M."/>
        </authorList>
    </citation>
    <scope>NUCLEOTIDE SEQUENCE [LARGE SCALE GENOMIC DNA]</scope>
    <source>
        <strain evidence="2 3">DSM 6986</strain>
    </source>
</reference>
<name>A0A316C8C8_PSESE</name>
<keyword evidence="1" id="KW-0812">Transmembrane</keyword>
<keyword evidence="1" id="KW-1133">Transmembrane helix</keyword>
<dbReference type="AlphaFoldDB" id="A0A316C8C8"/>
<keyword evidence="3" id="KW-1185">Reference proteome</keyword>
<gene>
    <name evidence="2" type="ORF">C7441_103172</name>
</gene>
<evidence type="ECO:0000256" key="1">
    <source>
        <dbReference type="SAM" id="Phobius"/>
    </source>
</evidence>
<accession>A0A316C8C8</accession>
<sequence>MTENKPWYLSRTIWAALITVAAAGAGLAGLTISDTDQALLTDSILQAVAALGGIVAIIGRLAAKNRIG</sequence>
<evidence type="ECO:0000313" key="2">
    <source>
        <dbReference type="EMBL" id="PWJ85316.1"/>
    </source>
</evidence>
<dbReference type="EMBL" id="QGGG01000003">
    <property type="protein sequence ID" value="PWJ85316.1"/>
    <property type="molecule type" value="Genomic_DNA"/>
</dbReference>
<dbReference type="STRING" id="1192868.GCA_000304395_02611"/>
<organism evidence="2 3">
    <name type="scientific">Pseudaminobacter salicylatoxidans</name>
    <dbReference type="NCBI Taxonomy" id="93369"/>
    <lineage>
        <taxon>Bacteria</taxon>
        <taxon>Pseudomonadati</taxon>
        <taxon>Pseudomonadota</taxon>
        <taxon>Alphaproteobacteria</taxon>
        <taxon>Hyphomicrobiales</taxon>
        <taxon>Phyllobacteriaceae</taxon>
        <taxon>Pseudaminobacter</taxon>
    </lineage>
</organism>
<keyword evidence="1" id="KW-0472">Membrane</keyword>